<name>A0A523XUF4_UNCT6</name>
<dbReference type="EMBL" id="SOIP01000084">
    <property type="protein sequence ID" value="TET82902.1"/>
    <property type="molecule type" value="Genomic_DNA"/>
</dbReference>
<accession>A0A523XUF4</accession>
<dbReference type="GO" id="GO:1900376">
    <property type="term" value="P:regulation of secondary metabolite biosynthetic process"/>
    <property type="evidence" value="ECO:0007669"/>
    <property type="project" value="TreeGrafter"/>
</dbReference>
<evidence type="ECO:0000256" key="3">
    <source>
        <dbReference type="ARBA" id="ARBA00022833"/>
    </source>
</evidence>
<dbReference type="Proteomes" id="UP000315534">
    <property type="component" value="Unassembled WGS sequence"/>
</dbReference>
<evidence type="ECO:0000256" key="6">
    <source>
        <dbReference type="ARBA" id="ARBA00023163"/>
    </source>
</evidence>
<dbReference type="Gene3D" id="1.10.10.10">
    <property type="entry name" value="Winged helix-like DNA-binding domain superfamily/Winged helix DNA-binding domain"/>
    <property type="match status" value="1"/>
</dbReference>
<comment type="similarity">
    <text evidence="1">Belongs to the Fur family.</text>
</comment>
<dbReference type="CDD" id="cd07153">
    <property type="entry name" value="Fur_like"/>
    <property type="match status" value="1"/>
</dbReference>
<dbReference type="InterPro" id="IPR043135">
    <property type="entry name" value="Fur_C"/>
</dbReference>
<dbReference type="Gene3D" id="3.30.1490.190">
    <property type="match status" value="1"/>
</dbReference>
<keyword evidence="5" id="KW-0238">DNA-binding</keyword>
<evidence type="ECO:0000256" key="7">
    <source>
        <dbReference type="PIRSR" id="PIRSR602481-1"/>
    </source>
</evidence>
<evidence type="ECO:0000313" key="10">
    <source>
        <dbReference type="Proteomes" id="UP000315534"/>
    </source>
</evidence>
<evidence type="ECO:0000256" key="5">
    <source>
        <dbReference type="ARBA" id="ARBA00023125"/>
    </source>
</evidence>
<evidence type="ECO:0000256" key="2">
    <source>
        <dbReference type="ARBA" id="ARBA00022491"/>
    </source>
</evidence>
<proteinExistence type="inferred from homology"/>
<gene>
    <name evidence="9" type="ORF">E3J38_01395</name>
</gene>
<feature type="binding site" evidence="7">
    <location>
        <position position="92"/>
    </location>
    <ligand>
        <name>Zn(2+)</name>
        <dbReference type="ChEBI" id="CHEBI:29105"/>
    </ligand>
</feature>
<organism evidence="9 10">
    <name type="scientific">candidate division TA06 bacterium</name>
    <dbReference type="NCBI Taxonomy" id="2250710"/>
    <lineage>
        <taxon>Bacteria</taxon>
        <taxon>Bacteria division TA06</taxon>
    </lineage>
</organism>
<keyword evidence="4" id="KW-0805">Transcription regulation</keyword>
<evidence type="ECO:0000256" key="8">
    <source>
        <dbReference type="SAM" id="MobiDB-lite"/>
    </source>
</evidence>
<dbReference type="SUPFAM" id="SSF46785">
    <property type="entry name" value="Winged helix' DNA-binding domain"/>
    <property type="match status" value="1"/>
</dbReference>
<feature type="binding site" evidence="7">
    <location>
        <position position="132"/>
    </location>
    <ligand>
        <name>Zn(2+)</name>
        <dbReference type="ChEBI" id="CHEBI:29105"/>
    </ligand>
</feature>
<dbReference type="AlphaFoldDB" id="A0A523XUF4"/>
<feature type="binding site" evidence="7">
    <location>
        <position position="89"/>
    </location>
    <ligand>
        <name>Zn(2+)</name>
        <dbReference type="ChEBI" id="CHEBI:29105"/>
    </ligand>
</feature>
<dbReference type="GO" id="GO:0008270">
    <property type="term" value="F:zinc ion binding"/>
    <property type="evidence" value="ECO:0007669"/>
    <property type="project" value="TreeGrafter"/>
</dbReference>
<protein>
    <submittedName>
        <fullName evidence="9">Transcriptional repressor</fullName>
    </submittedName>
</protein>
<comment type="cofactor">
    <cofactor evidence="7">
        <name>Zn(2+)</name>
        <dbReference type="ChEBI" id="CHEBI:29105"/>
    </cofactor>
    <text evidence="7">Binds 1 zinc ion per subunit.</text>
</comment>
<reference evidence="9 10" key="1">
    <citation type="submission" date="2019-03" db="EMBL/GenBank/DDBJ databases">
        <title>Metabolic potential of uncultured bacteria and archaea associated with petroleum seepage in deep-sea sediments.</title>
        <authorList>
            <person name="Dong X."/>
            <person name="Hubert C."/>
        </authorList>
    </citation>
    <scope>NUCLEOTIDE SEQUENCE [LARGE SCALE GENOMIC DNA]</scope>
    <source>
        <strain evidence="9">E29_bin36</strain>
    </source>
</reference>
<feature type="binding site" evidence="7">
    <location>
        <position position="129"/>
    </location>
    <ligand>
        <name>Zn(2+)</name>
        <dbReference type="ChEBI" id="CHEBI:29105"/>
    </ligand>
</feature>
<dbReference type="GO" id="GO:0003700">
    <property type="term" value="F:DNA-binding transcription factor activity"/>
    <property type="evidence" value="ECO:0007669"/>
    <property type="project" value="InterPro"/>
</dbReference>
<keyword evidence="2" id="KW-0678">Repressor</keyword>
<dbReference type="InterPro" id="IPR036390">
    <property type="entry name" value="WH_DNA-bd_sf"/>
</dbReference>
<dbReference type="InterPro" id="IPR002481">
    <property type="entry name" value="FUR"/>
</dbReference>
<keyword evidence="3 7" id="KW-0862">Zinc</keyword>
<keyword evidence="7" id="KW-0479">Metal-binding</keyword>
<evidence type="ECO:0000256" key="4">
    <source>
        <dbReference type="ARBA" id="ARBA00023015"/>
    </source>
</evidence>
<dbReference type="GO" id="GO:0000976">
    <property type="term" value="F:transcription cis-regulatory region binding"/>
    <property type="evidence" value="ECO:0007669"/>
    <property type="project" value="TreeGrafter"/>
</dbReference>
<feature type="region of interest" description="Disordered" evidence="8">
    <location>
        <begin position="135"/>
        <end position="160"/>
    </location>
</feature>
<evidence type="ECO:0000313" key="9">
    <source>
        <dbReference type="EMBL" id="TET82902.1"/>
    </source>
</evidence>
<dbReference type="Pfam" id="PF01475">
    <property type="entry name" value="FUR"/>
    <property type="match status" value="1"/>
</dbReference>
<comment type="caution">
    <text evidence="9">The sequence shown here is derived from an EMBL/GenBank/DDBJ whole genome shotgun (WGS) entry which is preliminary data.</text>
</comment>
<sequence>MRIKSKQNKGLRMTRQRRVILAELQRSDCHPTAAQVYKAVRERIPRISLGTIYRNLDVLSKAGLIQKLELAGIEKRFDGTTENHYHVRCVSCGRVEDVSVNELPPVESTIQGMSDYEIVAYRLEYIGICPECRKRRGSSQRKKPLESGKEESSGTERIED</sequence>
<dbReference type="PANTHER" id="PTHR33202:SF7">
    <property type="entry name" value="FERRIC UPTAKE REGULATION PROTEIN"/>
    <property type="match status" value="1"/>
</dbReference>
<keyword evidence="6" id="KW-0804">Transcription</keyword>
<feature type="compositionally biased region" description="Basic and acidic residues" evidence="8">
    <location>
        <begin position="143"/>
        <end position="160"/>
    </location>
</feature>
<dbReference type="PANTHER" id="PTHR33202">
    <property type="entry name" value="ZINC UPTAKE REGULATION PROTEIN"/>
    <property type="match status" value="1"/>
</dbReference>
<evidence type="ECO:0000256" key="1">
    <source>
        <dbReference type="ARBA" id="ARBA00007957"/>
    </source>
</evidence>
<dbReference type="InterPro" id="IPR036388">
    <property type="entry name" value="WH-like_DNA-bd_sf"/>
</dbReference>
<dbReference type="GO" id="GO:0045892">
    <property type="term" value="P:negative regulation of DNA-templated transcription"/>
    <property type="evidence" value="ECO:0007669"/>
    <property type="project" value="TreeGrafter"/>
</dbReference>